<dbReference type="InterPro" id="IPR036188">
    <property type="entry name" value="FAD/NAD-bd_sf"/>
</dbReference>
<dbReference type="EMBL" id="LN828717">
    <property type="protein sequence ID" value="CFW42369.1"/>
    <property type="molecule type" value="Genomic_DNA"/>
</dbReference>
<accession>A0A0M6VY55</accession>
<dbReference type="PANTHER" id="PTHR43747:SF4">
    <property type="entry name" value="FLAVIN-DEPENDENT TRYPTOPHAN HALOGENASE"/>
    <property type="match status" value="1"/>
</dbReference>
<organism evidence="1 2">
    <name type="scientific">Synechococcus phage S-PM2</name>
    <dbReference type="NCBI Taxonomy" id="238854"/>
    <lineage>
        <taxon>Viruses</taxon>
        <taxon>Duplodnaviria</taxon>
        <taxon>Heunggongvirae</taxon>
        <taxon>Uroviricota</taxon>
        <taxon>Caudoviricetes</taxon>
        <taxon>Pantevenvirales</taxon>
        <taxon>Kyanoviridae</taxon>
        <taxon>Nodensvirus</taxon>
        <taxon>Nodensvirus spm2</taxon>
    </lineage>
</organism>
<dbReference type="PANTHER" id="PTHR43747">
    <property type="entry name" value="FAD-BINDING PROTEIN"/>
    <property type="match status" value="1"/>
</dbReference>
<protein>
    <submittedName>
        <fullName evidence="1">Tryptophan Halognenase</fullName>
    </submittedName>
</protein>
<reference evidence="1 2" key="1">
    <citation type="journal article" date="2015" name="PLoS ONE">
        <title>Spontaneous Deletion of an "ORFanage" Region Facilitates Host Adaptation in a "Photosynthetic" Cyanophage.</title>
        <authorList>
            <person name="Puxty R.J."/>
            <person name="Perez-Sepulveda B."/>
            <person name="Rihtman B."/>
            <person name="Evans D.J."/>
            <person name="Millard A.D."/>
            <person name="Scanlan D.J."/>
        </authorList>
    </citation>
    <scope>NUCLEOTIDE SEQUENCE [LARGE SCALE GENOMIC DNA]</scope>
</reference>
<dbReference type="Pfam" id="PF04820">
    <property type="entry name" value="Trp_halogenase"/>
    <property type="match status" value="1"/>
</dbReference>
<dbReference type="Gene3D" id="3.50.50.60">
    <property type="entry name" value="FAD/NAD(P)-binding domain"/>
    <property type="match status" value="1"/>
</dbReference>
<dbReference type="GO" id="GO:0004497">
    <property type="term" value="F:monooxygenase activity"/>
    <property type="evidence" value="ECO:0007669"/>
    <property type="project" value="InterPro"/>
</dbReference>
<dbReference type="PIRSF" id="PIRSF011396">
    <property type="entry name" value="Trp_halogenase"/>
    <property type="match status" value="1"/>
</dbReference>
<dbReference type="InterPro" id="IPR033856">
    <property type="entry name" value="Trp_halogen"/>
</dbReference>
<evidence type="ECO:0000313" key="2">
    <source>
        <dbReference type="Proteomes" id="UP000246186"/>
    </source>
</evidence>
<dbReference type="InterPro" id="IPR050816">
    <property type="entry name" value="Flavin-dep_Halogenase_NPB"/>
</dbReference>
<proteinExistence type="predicted"/>
<dbReference type="InterPro" id="IPR006905">
    <property type="entry name" value="Flavin_halogenase"/>
</dbReference>
<dbReference type="Proteomes" id="UP000246186">
    <property type="component" value="Genome"/>
</dbReference>
<gene>
    <name evidence="1" type="ORF">S-PM2d167</name>
</gene>
<dbReference type="SMR" id="A0A0M6VY55"/>
<name>A0A0M6VY55_BPSYP</name>
<sequence length="491" mass="56303">MKIVIVGGGTAGWIASYYLSKTHQCINISSEEIPIIGVGEGTTGKFLDILAEDRIKLMIELDALPKLGIKFEGWSKTKPYFWSPIDGTLTQKYYIDYSTFASSFADLSPCHCSDYGFLLENGKTNFYIEENNLICNWDHHALHLDAYKTAEYFKKESIDNGVEYYDAKVLTTNREYGNITSIELDNGLKIDADLYVDCSGFSRVLNNHQEWIDYTYYLPVNRAVVFSIEELTPRKEYTLAKAMKYGWVWEIPTRHKVGRGYVYCDKYASEDDILFELREVYGSIEKLKSIEFSAGRINNFMDGNCLSVGLSSGFLEPLQATSIHCALIQIELFSYSFTTKDHLLDCNSVKRYNQLIARLYDDMRDFVSLHYTGGKTDTEFWSSFVHPERVQTILDLSNSRLTRSFDFEHTPGTVKQESWNPILSGLGHFPKCLISQVFAADNATIHWWLREIYNHQQSINMISPKYLSANDLNEILIKYSLGMTLKAPWSV</sequence>
<dbReference type="SUPFAM" id="SSF51905">
    <property type="entry name" value="FAD/NAD(P)-binding domain"/>
    <property type="match status" value="1"/>
</dbReference>
<organismHost>
    <name type="scientific">Synechococcus</name>
    <dbReference type="NCBI Taxonomy" id="1129"/>
</organismHost>
<evidence type="ECO:0000313" key="1">
    <source>
        <dbReference type="EMBL" id="CFW42369.1"/>
    </source>
</evidence>